<dbReference type="Proteomes" id="UP000000763">
    <property type="component" value="Chromosome 12"/>
</dbReference>
<organism evidence="2 3">
    <name type="scientific">Oryza sativa subsp. japonica</name>
    <name type="common">Rice</name>
    <dbReference type="NCBI Taxonomy" id="39947"/>
    <lineage>
        <taxon>Eukaryota</taxon>
        <taxon>Viridiplantae</taxon>
        <taxon>Streptophyta</taxon>
        <taxon>Embryophyta</taxon>
        <taxon>Tracheophyta</taxon>
        <taxon>Spermatophyta</taxon>
        <taxon>Magnoliopsida</taxon>
        <taxon>Liliopsida</taxon>
        <taxon>Poales</taxon>
        <taxon>Poaceae</taxon>
        <taxon>BOP clade</taxon>
        <taxon>Oryzoideae</taxon>
        <taxon>Oryzeae</taxon>
        <taxon>Oryzinae</taxon>
        <taxon>Oryza</taxon>
        <taxon>Oryza sativa</taxon>
    </lineage>
</organism>
<feature type="region of interest" description="Disordered" evidence="1">
    <location>
        <begin position="27"/>
        <end position="46"/>
    </location>
</feature>
<feature type="compositionally biased region" description="Basic residues" evidence="1">
    <location>
        <begin position="33"/>
        <end position="45"/>
    </location>
</feature>
<accession>A0A0P0Y6C5</accession>
<reference evidence="3" key="2">
    <citation type="journal article" date="2008" name="Nucleic Acids Res.">
        <title>The rice annotation project database (RAP-DB): 2008 update.</title>
        <authorList>
            <consortium name="The rice annotation project (RAP)"/>
        </authorList>
    </citation>
    <scope>GENOME REANNOTATION</scope>
    <source>
        <strain evidence="3">cv. Nipponbare</strain>
    </source>
</reference>
<dbReference type="KEGG" id="dosa:Os12g0113600"/>
<evidence type="ECO:0000313" key="2">
    <source>
        <dbReference type="EMBL" id="BAF28997.1"/>
    </source>
</evidence>
<name>A0A0P0Y6C5_ORYSJ</name>
<dbReference type="EMBL" id="AP008218">
    <property type="protein sequence ID" value="BAF28997.1"/>
    <property type="molecule type" value="Genomic_DNA"/>
</dbReference>
<sequence length="105" mass="12062">MLHSISDDSSRRRRWCAWSGSQIFGSGGGAPACRRRRSTQQRRSTHTAYRMLPARAPVNKENPNACQMGSSFKNSIAQLYLDSIVYFLFFQFHLNCVLRRPCIYA</sequence>
<proteinExistence type="predicted"/>
<dbReference type="AlphaFoldDB" id="A0A0P0Y6C5"/>
<evidence type="ECO:0000313" key="3">
    <source>
        <dbReference type="Proteomes" id="UP000000763"/>
    </source>
</evidence>
<dbReference type="OMA" id="RTHTAYM"/>
<protein>
    <submittedName>
        <fullName evidence="2">Os12g0113600 protein</fullName>
    </submittedName>
</protein>
<reference evidence="2 3" key="1">
    <citation type="journal article" date="2005" name="Nature">
        <title>The map-based sequence of the rice genome.</title>
        <authorList>
            <consortium name="International rice genome sequencing project (IRGSP)"/>
            <person name="Matsumoto T."/>
            <person name="Wu J."/>
            <person name="Kanamori H."/>
            <person name="Katayose Y."/>
            <person name="Fujisawa M."/>
            <person name="Namiki N."/>
            <person name="Mizuno H."/>
            <person name="Yamamoto K."/>
            <person name="Antonio B.A."/>
            <person name="Baba T."/>
            <person name="Sakata K."/>
            <person name="Nagamura Y."/>
            <person name="Aoki H."/>
            <person name="Arikawa K."/>
            <person name="Arita K."/>
            <person name="Bito T."/>
            <person name="Chiden Y."/>
            <person name="Fujitsuka N."/>
            <person name="Fukunaka R."/>
            <person name="Hamada M."/>
            <person name="Harada C."/>
            <person name="Hayashi A."/>
            <person name="Hijishita S."/>
            <person name="Honda M."/>
            <person name="Hosokawa S."/>
            <person name="Ichikawa Y."/>
            <person name="Idonuma A."/>
            <person name="Iijima M."/>
            <person name="Ikeda M."/>
            <person name="Ikeno M."/>
            <person name="Ito K."/>
            <person name="Ito S."/>
            <person name="Ito T."/>
            <person name="Ito Y."/>
            <person name="Ito Y."/>
            <person name="Iwabuchi A."/>
            <person name="Kamiya K."/>
            <person name="Karasawa W."/>
            <person name="Kurita K."/>
            <person name="Katagiri S."/>
            <person name="Kikuta A."/>
            <person name="Kobayashi H."/>
            <person name="Kobayashi N."/>
            <person name="Machita K."/>
            <person name="Maehara T."/>
            <person name="Masukawa M."/>
            <person name="Mizubayashi T."/>
            <person name="Mukai Y."/>
            <person name="Nagasaki H."/>
            <person name="Nagata Y."/>
            <person name="Naito S."/>
            <person name="Nakashima M."/>
            <person name="Nakama Y."/>
            <person name="Nakamichi Y."/>
            <person name="Nakamura M."/>
            <person name="Meguro A."/>
            <person name="Negishi M."/>
            <person name="Ohta I."/>
            <person name="Ohta T."/>
            <person name="Okamoto M."/>
            <person name="Ono N."/>
            <person name="Saji S."/>
            <person name="Sakaguchi M."/>
            <person name="Sakai K."/>
            <person name="Shibata M."/>
            <person name="Shimokawa T."/>
            <person name="Song J."/>
            <person name="Takazaki Y."/>
            <person name="Terasawa K."/>
            <person name="Tsugane M."/>
            <person name="Tsuji K."/>
            <person name="Ueda S."/>
            <person name="Waki K."/>
            <person name="Yamagata H."/>
            <person name="Yamamoto M."/>
            <person name="Yamamoto S."/>
            <person name="Yamane H."/>
            <person name="Yoshiki S."/>
            <person name="Yoshihara R."/>
            <person name="Yukawa K."/>
            <person name="Zhong H."/>
            <person name="Yano M."/>
            <person name="Yuan Q."/>
            <person name="Ouyang S."/>
            <person name="Liu J."/>
            <person name="Jones K.M."/>
            <person name="Gansberger K."/>
            <person name="Moffat K."/>
            <person name="Hill J."/>
            <person name="Bera J."/>
            <person name="Fadrosh D."/>
            <person name="Jin S."/>
            <person name="Johri S."/>
            <person name="Kim M."/>
            <person name="Overton L."/>
            <person name="Reardon M."/>
            <person name="Tsitrin T."/>
            <person name="Vuong H."/>
            <person name="Weaver B."/>
            <person name="Ciecko A."/>
            <person name="Tallon L."/>
            <person name="Jackson J."/>
            <person name="Pai G."/>
            <person name="Aken S.V."/>
            <person name="Utterback T."/>
            <person name="Reidmuller S."/>
            <person name="Feldblyum T."/>
            <person name="Hsiao J."/>
            <person name="Zismann V."/>
            <person name="Iobst S."/>
            <person name="de Vazeille A.R."/>
            <person name="Buell C.R."/>
            <person name="Ying K."/>
            <person name="Li Y."/>
            <person name="Lu T."/>
            <person name="Huang Y."/>
            <person name="Zhao Q."/>
            <person name="Feng Q."/>
            <person name="Zhang L."/>
            <person name="Zhu J."/>
            <person name="Weng Q."/>
            <person name="Mu J."/>
            <person name="Lu Y."/>
            <person name="Fan D."/>
            <person name="Liu Y."/>
            <person name="Guan J."/>
            <person name="Zhang Y."/>
            <person name="Yu S."/>
            <person name="Liu X."/>
            <person name="Zhang Y."/>
            <person name="Hong G."/>
            <person name="Han B."/>
            <person name="Choisne N."/>
            <person name="Demange N."/>
            <person name="Orjeda G."/>
            <person name="Samain S."/>
            <person name="Cattolico L."/>
            <person name="Pelletier E."/>
            <person name="Couloux A."/>
            <person name="Segurens B."/>
            <person name="Wincker P."/>
            <person name="D'Hont A."/>
            <person name="Scarpelli C."/>
            <person name="Weissenbach J."/>
            <person name="Salanoubat M."/>
            <person name="Quetier F."/>
            <person name="Yu Y."/>
            <person name="Kim H.R."/>
            <person name="Rambo T."/>
            <person name="Currie J."/>
            <person name="Collura K."/>
            <person name="Luo M."/>
            <person name="Yang T."/>
            <person name="Ammiraju J.S.S."/>
            <person name="Engler F."/>
            <person name="Soderlund C."/>
            <person name="Wing R.A."/>
            <person name="Palmer L.E."/>
            <person name="de la Bastide M."/>
            <person name="Spiegel L."/>
            <person name="Nascimento L."/>
            <person name="Zutavern T."/>
            <person name="O'Shaughnessy A."/>
            <person name="Dike S."/>
            <person name="Dedhia N."/>
            <person name="Preston R."/>
            <person name="Balija V."/>
            <person name="McCombie W.R."/>
            <person name="Chow T."/>
            <person name="Chen H."/>
            <person name="Chung M."/>
            <person name="Chen C."/>
            <person name="Shaw J."/>
            <person name="Wu H."/>
            <person name="Hsiao K."/>
            <person name="Chao Y."/>
            <person name="Chu M."/>
            <person name="Cheng C."/>
            <person name="Hour A."/>
            <person name="Lee P."/>
            <person name="Lin S."/>
            <person name="Lin Y."/>
            <person name="Liou J."/>
            <person name="Liu S."/>
            <person name="Hsing Y."/>
            <person name="Raghuvanshi S."/>
            <person name="Mohanty A."/>
            <person name="Bharti A.K."/>
            <person name="Gaur A."/>
            <person name="Gupta V."/>
            <person name="Kumar D."/>
            <person name="Ravi V."/>
            <person name="Vij S."/>
            <person name="Kapur A."/>
            <person name="Khurana P."/>
            <person name="Khurana P."/>
            <person name="Khurana J.P."/>
            <person name="Tyagi A.K."/>
            <person name="Gaikwad K."/>
            <person name="Singh A."/>
            <person name="Dalal V."/>
            <person name="Srivastava S."/>
            <person name="Dixit A."/>
            <person name="Pal A.K."/>
            <person name="Ghazi I.A."/>
            <person name="Yadav M."/>
            <person name="Pandit A."/>
            <person name="Bhargava A."/>
            <person name="Sureshbabu K."/>
            <person name="Batra K."/>
            <person name="Sharma T.R."/>
            <person name="Mohapatra T."/>
            <person name="Singh N.K."/>
            <person name="Messing J."/>
            <person name="Nelson A.B."/>
            <person name="Fuks G."/>
            <person name="Kavchok S."/>
            <person name="Keizer G."/>
            <person name="Linton E."/>
            <person name="Llaca V."/>
            <person name="Song R."/>
            <person name="Tanyolac B."/>
            <person name="Young S."/>
            <person name="Ho-Il K."/>
            <person name="Hahn J.H."/>
            <person name="Sangsakoo G."/>
            <person name="Vanavichit A."/>
            <person name="de Mattos Luiz.A.T."/>
            <person name="Zimmer P.D."/>
            <person name="Malone G."/>
            <person name="Dellagostin O."/>
            <person name="de Oliveira A.C."/>
            <person name="Bevan M."/>
            <person name="Bancroft I."/>
            <person name="Minx P."/>
            <person name="Cordum H."/>
            <person name="Wilson R."/>
            <person name="Cheng Z."/>
            <person name="Jin W."/>
            <person name="Jiang J."/>
            <person name="Leong S.A."/>
            <person name="Iwama H."/>
            <person name="Gojobori T."/>
            <person name="Itoh T."/>
            <person name="Niimura Y."/>
            <person name="Fujii Y."/>
            <person name="Habara T."/>
            <person name="Sakai H."/>
            <person name="Sato Y."/>
            <person name="Wilson G."/>
            <person name="Kumar K."/>
            <person name="McCouch S."/>
            <person name="Juretic N."/>
            <person name="Hoen D."/>
            <person name="Wright S."/>
            <person name="Bruskiewich R."/>
            <person name="Bureau T."/>
            <person name="Miyao A."/>
            <person name="Hirochika H."/>
            <person name="Nishikawa T."/>
            <person name="Kadowaki K."/>
            <person name="Sugiura M."/>
            <person name="Burr B."/>
            <person name="Sasaki T."/>
        </authorList>
    </citation>
    <scope>NUCLEOTIDE SEQUENCE [LARGE SCALE GENOMIC DNA]</scope>
    <source>
        <strain evidence="3">cv. Nipponbare</strain>
    </source>
</reference>
<gene>
    <name evidence="2" type="ordered locus">Os12g0113600</name>
</gene>
<evidence type="ECO:0000256" key="1">
    <source>
        <dbReference type="SAM" id="MobiDB-lite"/>
    </source>
</evidence>
<dbReference type="Gramene" id="Os12t0113600-01">
    <property type="protein sequence ID" value="Os12t0113600-01"/>
    <property type="gene ID" value="Os12g0113600"/>
</dbReference>